<evidence type="ECO:0000256" key="6">
    <source>
        <dbReference type="SAM" id="MobiDB-lite"/>
    </source>
</evidence>
<dbReference type="GO" id="GO:0003905">
    <property type="term" value="F:alkylbase DNA N-glycosylase activity"/>
    <property type="evidence" value="ECO:0007669"/>
    <property type="project" value="InterPro"/>
</dbReference>
<evidence type="ECO:0000256" key="4">
    <source>
        <dbReference type="ARBA" id="ARBA00023204"/>
    </source>
</evidence>
<sequence length="228" mass="24725">MKRRPENEGRAEHGSVERVPAELDTVKPGRLLDRSFFARDSVVVAPELLGCIVTANGVSVRLTEVEAYREDDPASHSFRGRTPRTAVMFGPAGFLYVYFTYGMHYCANLVCGEDGAGAAVLLRAGEVIDGEPIARGRRGETVKDRDLARGPARLAQALGWGREDNGRDMVGAVRAGEPTLWAAGPRTGITKAADTPWRFAIPGDRFVSPYKRHPKAPAAEQDQAPPAK</sequence>
<feature type="compositionally biased region" description="Low complexity" evidence="6">
    <location>
        <begin position="216"/>
        <end position="228"/>
    </location>
</feature>
<dbReference type="STRING" id="380244.SAMN05216298_4090"/>
<dbReference type="HAMAP" id="MF_00527">
    <property type="entry name" value="3MGH"/>
    <property type="match status" value="1"/>
</dbReference>
<dbReference type="InterPro" id="IPR036995">
    <property type="entry name" value="MPG_sf"/>
</dbReference>
<dbReference type="InterPro" id="IPR011034">
    <property type="entry name" value="Formyl_transferase-like_C_sf"/>
</dbReference>
<dbReference type="PANTHER" id="PTHR10429:SF0">
    <property type="entry name" value="DNA-3-METHYLADENINE GLYCOSYLASE"/>
    <property type="match status" value="1"/>
</dbReference>
<dbReference type="EC" id="3.2.2.-" evidence="5"/>
<dbReference type="Pfam" id="PF02245">
    <property type="entry name" value="Pur_DNA_glyco"/>
    <property type="match status" value="1"/>
</dbReference>
<dbReference type="Gene3D" id="3.10.300.10">
    <property type="entry name" value="Methylpurine-DNA glycosylase (MPG)"/>
    <property type="match status" value="1"/>
</dbReference>
<evidence type="ECO:0000256" key="5">
    <source>
        <dbReference type="HAMAP-Rule" id="MF_00527"/>
    </source>
</evidence>
<protein>
    <recommendedName>
        <fullName evidence="5">Putative 3-methyladenine DNA glycosylase</fullName>
        <ecNumber evidence="5">3.2.2.-</ecNumber>
    </recommendedName>
</protein>
<evidence type="ECO:0000313" key="7">
    <source>
        <dbReference type="EMBL" id="SDL49709.1"/>
    </source>
</evidence>
<evidence type="ECO:0000256" key="2">
    <source>
        <dbReference type="ARBA" id="ARBA00022763"/>
    </source>
</evidence>
<name>A0A1G9KJ86_9ACTN</name>
<dbReference type="EMBL" id="FNGF01000006">
    <property type="protein sequence ID" value="SDL49709.1"/>
    <property type="molecule type" value="Genomic_DNA"/>
</dbReference>
<dbReference type="CDD" id="cd00540">
    <property type="entry name" value="AAG"/>
    <property type="match status" value="1"/>
</dbReference>
<dbReference type="Proteomes" id="UP000198662">
    <property type="component" value="Unassembled WGS sequence"/>
</dbReference>
<evidence type="ECO:0000313" key="8">
    <source>
        <dbReference type="Proteomes" id="UP000198662"/>
    </source>
</evidence>
<accession>A0A1G9KJ86</accession>
<proteinExistence type="inferred from homology"/>
<dbReference type="GO" id="GO:0006284">
    <property type="term" value="P:base-excision repair"/>
    <property type="evidence" value="ECO:0007669"/>
    <property type="project" value="InterPro"/>
</dbReference>
<dbReference type="GO" id="GO:0003677">
    <property type="term" value="F:DNA binding"/>
    <property type="evidence" value="ECO:0007669"/>
    <property type="project" value="InterPro"/>
</dbReference>
<dbReference type="NCBIfam" id="NF002003">
    <property type="entry name" value="PRK00802.1-3"/>
    <property type="match status" value="1"/>
</dbReference>
<dbReference type="NCBIfam" id="TIGR00567">
    <property type="entry name" value="3mg"/>
    <property type="match status" value="1"/>
</dbReference>
<dbReference type="AlphaFoldDB" id="A0A1G9KJ86"/>
<feature type="region of interest" description="Disordered" evidence="6">
    <location>
        <begin position="206"/>
        <end position="228"/>
    </location>
</feature>
<evidence type="ECO:0000256" key="3">
    <source>
        <dbReference type="ARBA" id="ARBA00022801"/>
    </source>
</evidence>
<keyword evidence="3 5" id="KW-0378">Hydrolase</keyword>
<dbReference type="InterPro" id="IPR003180">
    <property type="entry name" value="MPG"/>
</dbReference>
<organism evidence="7 8">
    <name type="scientific">Glycomyces sambucus</name>
    <dbReference type="NCBI Taxonomy" id="380244"/>
    <lineage>
        <taxon>Bacteria</taxon>
        <taxon>Bacillati</taxon>
        <taxon>Actinomycetota</taxon>
        <taxon>Actinomycetes</taxon>
        <taxon>Glycomycetales</taxon>
        <taxon>Glycomycetaceae</taxon>
        <taxon>Glycomyces</taxon>
    </lineage>
</organism>
<comment type="similarity">
    <text evidence="1 5">Belongs to the DNA glycosylase MPG family.</text>
</comment>
<evidence type="ECO:0000256" key="1">
    <source>
        <dbReference type="ARBA" id="ARBA00009232"/>
    </source>
</evidence>
<dbReference type="SUPFAM" id="SSF50486">
    <property type="entry name" value="FMT C-terminal domain-like"/>
    <property type="match status" value="1"/>
</dbReference>
<gene>
    <name evidence="7" type="ORF">SAMN05216298_4090</name>
</gene>
<keyword evidence="8" id="KW-1185">Reference proteome</keyword>
<dbReference type="PANTHER" id="PTHR10429">
    <property type="entry name" value="DNA-3-METHYLADENINE GLYCOSYLASE"/>
    <property type="match status" value="1"/>
</dbReference>
<reference evidence="8" key="1">
    <citation type="submission" date="2016-10" db="EMBL/GenBank/DDBJ databases">
        <authorList>
            <person name="Varghese N."/>
            <person name="Submissions S."/>
        </authorList>
    </citation>
    <scope>NUCLEOTIDE SEQUENCE [LARGE SCALE GENOMIC DNA]</scope>
    <source>
        <strain evidence="8">CGMCC 4.3147</strain>
    </source>
</reference>
<keyword evidence="2 5" id="KW-0227">DNA damage</keyword>
<keyword evidence="4 5" id="KW-0234">DNA repair</keyword>